<dbReference type="GO" id="GO:0003677">
    <property type="term" value="F:DNA binding"/>
    <property type="evidence" value="ECO:0007669"/>
    <property type="project" value="UniProtKB-KW"/>
</dbReference>
<dbReference type="PANTHER" id="PTHR43537">
    <property type="entry name" value="TRANSCRIPTIONAL REGULATOR, GNTR FAMILY"/>
    <property type="match status" value="1"/>
</dbReference>
<keyword evidence="2" id="KW-0238">DNA-binding</keyword>
<keyword evidence="6" id="KW-1185">Reference proteome</keyword>
<dbReference type="InterPro" id="IPR036388">
    <property type="entry name" value="WH-like_DNA-bd_sf"/>
</dbReference>
<dbReference type="InterPro" id="IPR036390">
    <property type="entry name" value="WH_DNA-bd_sf"/>
</dbReference>
<dbReference type="GO" id="GO:0003700">
    <property type="term" value="F:DNA-binding transcription factor activity"/>
    <property type="evidence" value="ECO:0007669"/>
    <property type="project" value="InterPro"/>
</dbReference>
<dbReference type="SUPFAM" id="SSF48008">
    <property type="entry name" value="GntR ligand-binding domain-like"/>
    <property type="match status" value="1"/>
</dbReference>
<organism evidence="5 6">
    <name type="scientific">Vineibacter terrae</name>
    <dbReference type="NCBI Taxonomy" id="2586908"/>
    <lineage>
        <taxon>Bacteria</taxon>
        <taxon>Pseudomonadati</taxon>
        <taxon>Pseudomonadota</taxon>
        <taxon>Alphaproteobacteria</taxon>
        <taxon>Hyphomicrobiales</taxon>
        <taxon>Vineibacter</taxon>
    </lineage>
</organism>
<evidence type="ECO:0000256" key="2">
    <source>
        <dbReference type="ARBA" id="ARBA00023125"/>
    </source>
</evidence>
<evidence type="ECO:0000259" key="4">
    <source>
        <dbReference type="PROSITE" id="PS50949"/>
    </source>
</evidence>
<keyword evidence="1" id="KW-0805">Transcription regulation</keyword>
<dbReference type="CDD" id="cd07377">
    <property type="entry name" value="WHTH_GntR"/>
    <property type="match status" value="1"/>
</dbReference>
<dbReference type="Pfam" id="PF07729">
    <property type="entry name" value="FCD"/>
    <property type="match status" value="1"/>
</dbReference>
<sequence>MTIPAAESDTLAERIARSLGERIIKGEIAPGTRLRQDRVALEFGSSHVPVREAFQRLEARGLLASTPRRGVRVTSLDPASVREIAAMRAALEVLALRHAAPKLTPRHVAQIEAMLQAGDDDDDIFAWETANRAFHRALVAPCGMPRLLASIDELQLASSRYLFVTAYPAGWRPRSNQDHRIILDALKRRDLEQASSLLRRHILSMERLIAVPADER</sequence>
<dbReference type="InterPro" id="IPR008920">
    <property type="entry name" value="TF_FadR/GntR_C"/>
</dbReference>
<dbReference type="Proteomes" id="UP000321638">
    <property type="component" value="Unassembled WGS sequence"/>
</dbReference>
<dbReference type="InterPro" id="IPR000524">
    <property type="entry name" value="Tscrpt_reg_HTH_GntR"/>
</dbReference>
<evidence type="ECO:0000256" key="1">
    <source>
        <dbReference type="ARBA" id="ARBA00023015"/>
    </source>
</evidence>
<dbReference type="Gene3D" id="1.20.120.530">
    <property type="entry name" value="GntR ligand-binding domain-like"/>
    <property type="match status" value="1"/>
</dbReference>
<dbReference type="RefSeq" id="WP_147845724.1">
    <property type="nucleotide sequence ID" value="NZ_VDUZ01000004.1"/>
</dbReference>
<accession>A0A5C8PTA5</accession>
<name>A0A5C8PTA5_9HYPH</name>
<evidence type="ECO:0000313" key="6">
    <source>
        <dbReference type="Proteomes" id="UP000321638"/>
    </source>
</evidence>
<evidence type="ECO:0000256" key="3">
    <source>
        <dbReference type="ARBA" id="ARBA00023163"/>
    </source>
</evidence>
<dbReference type="EMBL" id="VDUZ01000004">
    <property type="protein sequence ID" value="TXL80309.1"/>
    <property type="molecule type" value="Genomic_DNA"/>
</dbReference>
<protein>
    <submittedName>
        <fullName evidence="5">GntR family transcriptional regulator</fullName>
    </submittedName>
</protein>
<dbReference type="Gene3D" id="1.10.10.10">
    <property type="entry name" value="Winged helix-like DNA-binding domain superfamily/Winged helix DNA-binding domain"/>
    <property type="match status" value="1"/>
</dbReference>
<dbReference type="OrthoDB" id="9812290at2"/>
<dbReference type="PANTHER" id="PTHR43537:SF49">
    <property type="entry name" value="TRANSCRIPTIONAL REGULATORY PROTEIN"/>
    <property type="match status" value="1"/>
</dbReference>
<gene>
    <name evidence="5" type="ORF">FHP25_04555</name>
</gene>
<dbReference type="SUPFAM" id="SSF46785">
    <property type="entry name" value="Winged helix' DNA-binding domain"/>
    <property type="match status" value="1"/>
</dbReference>
<comment type="caution">
    <text evidence="5">The sequence shown here is derived from an EMBL/GenBank/DDBJ whole genome shotgun (WGS) entry which is preliminary data.</text>
</comment>
<dbReference type="AlphaFoldDB" id="A0A5C8PTA5"/>
<dbReference type="PROSITE" id="PS50949">
    <property type="entry name" value="HTH_GNTR"/>
    <property type="match status" value="1"/>
</dbReference>
<keyword evidence="3" id="KW-0804">Transcription</keyword>
<dbReference type="InterPro" id="IPR011711">
    <property type="entry name" value="GntR_C"/>
</dbReference>
<dbReference type="SMART" id="SM00895">
    <property type="entry name" value="FCD"/>
    <property type="match status" value="1"/>
</dbReference>
<dbReference type="SMART" id="SM00345">
    <property type="entry name" value="HTH_GNTR"/>
    <property type="match status" value="1"/>
</dbReference>
<evidence type="ECO:0000313" key="5">
    <source>
        <dbReference type="EMBL" id="TXL80309.1"/>
    </source>
</evidence>
<proteinExistence type="predicted"/>
<reference evidence="5 6" key="1">
    <citation type="submission" date="2019-06" db="EMBL/GenBank/DDBJ databases">
        <title>New taxonomy in bacterial strain CC-CFT640, isolated from vineyard.</title>
        <authorList>
            <person name="Lin S.-Y."/>
            <person name="Tsai C.-F."/>
            <person name="Young C.-C."/>
        </authorList>
    </citation>
    <scope>NUCLEOTIDE SEQUENCE [LARGE SCALE GENOMIC DNA]</scope>
    <source>
        <strain evidence="5 6">CC-CFT640</strain>
    </source>
</reference>
<dbReference type="Pfam" id="PF00392">
    <property type="entry name" value="GntR"/>
    <property type="match status" value="1"/>
</dbReference>
<feature type="domain" description="HTH gntR-type" evidence="4">
    <location>
        <begin position="9"/>
        <end position="76"/>
    </location>
</feature>